<gene>
    <name evidence="2" type="ORF">AC579_8583</name>
</gene>
<dbReference type="InterPro" id="IPR037401">
    <property type="entry name" value="SnoaL-like"/>
</dbReference>
<dbReference type="STRING" id="113226.A0A139IB69"/>
<dbReference type="OrthoDB" id="100006at2759"/>
<organism evidence="2 3">
    <name type="scientific">Pseudocercospora musae</name>
    <dbReference type="NCBI Taxonomy" id="113226"/>
    <lineage>
        <taxon>Eukaryota</taxon>
        <taxon>Fungi</taxon>
        <taxon>Dikarya</taxon>
        <taxon>Ascomycota</taxon>
        <taxon>Pezizomycotina</taxon>
        <taxon>Dothideomycetes</taxon>
        <taxon>Dothideomycetidae</taxon>
        <taxon>Mycosphaerellales</taxon>
        <taxon>Mycosphaerellaceae</taxon>
        <taxon>Pseudocercospora</taxon>
    </lineage>
</organism>
<dbReference type="Proteomes" id="UP000073492">
    <property type="component" value="Unassembled WGS sequence"/>
</dbReference>
<dbReference type="EMBL" id="LFZO01000173">
    <property type="protein sequence ID" value="KXT11914.1"/>
    <property type="molecule type" value="Genomic_DNA"/>
</dbReference>
<feature type="domain" description="SnoaL-like" evidence="1">
    <location>
        <begin position="93"/>
        <end position="190"/>
    </location>
</feature>
<proteinExistence type="predicted"/>
<comment type="caution">
    <text evidence="2">The sequence shown here is derived from an EMBL/GenBank/DDBJ whole genome shotgun (WGS) entry which is preliminary data.</text>
</comment>
<accession>A0A139IB69</accession>
<dbReference type="SUPFAM" id="SSF54427">
    <property type="entry name" value="NTF2-like"/>
    <property type="match status" value="1"/>
</dbReference>
<dbReference type="Pfam" id="PF13577">
    <property type="entry name" value="SnoaL_4"/>
    <property type="match status" value="1"/>
</dbReference>
<keyword evidence="3" id="KW-1185">Reference proteome</keyword>
<name>A0A139IB69_9PEZI</name>
<dbReference type="AlphaFoldDB" id="A0A139IB69"/>
<sequence length="284" mass="32536">MSASLVHVKDARPLTSLLFKNFGFMEDRQQHQLENQKNFNMDSRILEELAQLKAEVARLKAKDDINMLMGRHTINHVAKNIRNTVNFFALDEPDVSVEIGDRGVYRGRAAITTLFQDQFGSATLKGNLLFPFLTTGMVEVAGDGKSAKGTWRSPSVQAVMSEEGAEPIWLFGSYAVDFIKKEDGWKIWHFHWYRTIKCNHHKGWVEDQSWLFKGPLPKYVPSRVRQERYSELYPALRISNRQPTIIHILQTVSRIPSLVALHPMIVTMGRHGKIQTKPKCGNDY</sequence>
<evidence type="ECO:0000313" key="2">
    <source>
        <dbReference type="EMBL" id="KXT11914.1"/>
    </source>
</evidence>
<dbReference type="InterPro" id="IPR032710">
    <property type="entry name" value="NTF2-like_dom_sf"/>
</dbReference>
<protein>
    <recommendedName>
        <fullName evidence="1">SnoaL-like domain-containing protein</fullName>
    </recommendedName>
</protein>
<evidence type="ECO:0000313" key="3">
    <source>
        <dbReference type="Proteomes" id="UP000073492"/>
    </source>
</evidence>
<dbReference type="Gene3D" id="3.10.450.50">
    <property type="match status" value="1"/>
</dbReference>
<evidence type="ECO:0000259" key="1">
    <source>
        <dbReference type="Pfam" id="PF13577"/>
    </source>
</evidence>
<reference evidence="2 3" key="1">
    <citation type="submission" date="2015-07" db="EMBL/GenBank/DDBJ databases">
        <title>Comparative genomics of the Sigatoka disease complex on banana suggests a link between parallel evolutionary changes in Pseudocercospora fijiensis and Pseudocercospora eumusae and increased virulence on the banana host.</title>
        <authorList>
            <person name="Chang T.-C."/>
            <person name="Salvucci A."/>
            <person name="Crous P.W."/>
            <person name="Stergiopoulos I."/>
        </authorList>
    </citation>
    <scope>NUCLEOTIDE SEQUENCE [LARGE SCALE GENOMIC DNA]</scope>
    <source>
        <strain evidence="2 3">CBS 116634</strain>
    </source>
</reference>